<dbReference type="InterPro" id="IPR016024">
    <property type="entry name" value="ARM-type_fold"/>
</dbReference>
<comment type="caution">
    <text evidence="1">The sequence shown here is derived from an EMBL/GenBank/DDBJ whole genome shotgun (WGS) entry which is preliminary data.</text>
</comment>
<dbReference type="AlphaFoldDB" id="A0ABD2QBP5"/>
<keyword evidence="2" id="KW-1185">Reference proteome</keyword>
<dbReference type="EMBL" id="JBJKFK010000682">
    <property type="protein sequence ID" value="KAL3315711.1"/>
    <property type="molecule type" value="Genomic_DNA"/>
</dbReference>
<name>A0ABD2QBP5_9PLAT</name>
<dbReference type="Proteomes" id="UP001626550">
    <property type="component" value="Unassembled WGS sequence"/>
</dbReference>
<dbReference type="SUPFAM" id="SSF48371">
    <property type="entry name" value="ARM repeat"/>
    <property type="match status" value="1"/>
</dbReference>
<evidence type="ECO:0000313" key="1">
    <source>
        <dbReference type="EMBL" id="KAL3315711.1"/>
    </source>
</evidence>
<gene>
    <name evidence="1" type="ORF">Ciccas_005653</name>
</gene>
<protein>
    <submittedName>
        <fullName evidence="1">Uncharacterized protein</fullName>
    </submittedName>
</protein>
<proteinExistence type="predicted"/>
<evidence type="ECO:0000313" key="2">
    <source>
        <dbReference type="Proteomes" id="UP001626550"/>
    </source>
</evidence>
<sequence length="248" mass="28637">MALLREKNKARKEITLLGHDSSCEEKRKRAFTIQALQGIWDCGKPICEADLQGRISPSNANNKIKRYVSAFSQNYQIDRYPFRVDHGMTLSEPRLIWTVPISQVEGLFNIMVDLLEGLKDWDKIYQGIAMSALTDIFRHVSTETIQVMFPKIIDQLLKLVRVDPTVNVSFRVVDICYRMIRLHSALSPDFVRLGMRVMKFCMKLAERKECCDLMPDLSHNIRSISVKIVDLLNRNCPKDKEAIFSILM</sequence>
<reference evidence="1 2" key="1">
    <citation type="submission" date="2024-11" db="EMBL/GenBank/DDBJ databases">
        <title>Adaptive evolution of stress response genes in parasites aligns with host niche diversity.</title>
        <authorList>
            <person name="Hahn C."/>
            <person name="Resl P."/>
        </authorList>
    </citation>
    <scope>NUCLEOTIDE SEQUENCE [LARGE SCALE GENOMIC DNA]</scope>
    <source>
        <strain evidence="1">EGGRZ-B1_66</strain>
        <tissue evidence="1">Body</tissue>
    </source>
</reference>
<dbReference type="Pfam" id="PF10274">
    <property type="entry name" value="ParcG"/>
    <property type="match status" value="1"/>
</dbReference>
<organism evidence="1 2">
    <name type="scientific">Cichlidogyrus casuarinus</name>
    <dbReference type="NCBI Taxonomy" id="1844966"/>
    <lineage>
        <taxon>Eukaryota</taxon>
        <taxon>Metazoa</taxon>
        <taxon>Spiralia</taxon>
        <taxon>Lophotrochozoa</taxon>
        <taxon>Platyhelminthes</taxon>
        <taxon>Monogenea</taxon>
        <taxon>Monopisthocotylea</taxon>
        <taxon>Dactylogyridea</taxon>
        <taxon>Ancyrocephalidae</taxon>
        <taxon>Cichlidogyrus</taxon>
    </lineage>
</organism>
<dbReference type="InterPro" id="IPR019399">
    <property type="entry name" value="Parkin_co-regulated_protein"/>
</dbReference>
<accession>A0ABD2QBP5</accession>